<evidence type="ECO:0000256" key="2">
    <source>
        <dbReference type="ARBA" id="ARBA00004964"/>
    </source>
</evidence>
<dbReference type="NCBIfam" id="NF008967">
    <property type="entry name" value="PRK12313.1"/>
    <property type="match status" value="1"/>
</dbReference>
<dbReference type="EMBL" id="DWXG01000004">
    <property type="protein sequence ID" value="HJB97052.1"/>
    <property type="molecule type" value="Genomic_DNA"/>
</dbReference>
<keyword evidence="5" id="KW-0320">Glycogen biosynthesis</keyword>
<dbReference type="GO" id="GO:0005829">
    <property type="term" value="C:cytosol"/>
    <property type="evidence" value="ECO:0007669"/>
    <property type="project" value="TreeGrafter"/>
</dbReference>
<accession>A0A9D2SF70</accession>
<dbReference type="InterPro" id="IPR013780">
    <property type="entry name" value="Glyco_hydro_b"/>
</dbReference>
<dbReference type="SUPFAM" id="SSF81296">
    <property type="entry name" value="E set domains"/>
    <property type="match status" value="1"/>
</dbReference>
<name>A0A9D2SF70_9FIRM</name>
<comment type="pathway">
    <text evidence="2">Glycan biosynthesis; glycogen biosynthesis.</text>
</comment>
<keyword evidence="4" id="KW-0328">Glycosyltransferase</keyword>
<evidence type="ECO:0000256" key="4">
    <source>
        <dbReference type="ARBA" id="ARBA00022676"/>
    </source>
</evidence>
<evidence type="ECO:0000259" key="9">
    <source>
        <dbReference type="SMART" id="SM00642"/>
    </source>
</evidence>
<evidence type="ECO:0000256" key="7">
    <source>
        <dbReference type="NCBIfam" id="TIGR01515"/>
    </source>
</evidence>
<dbReference type="CDD" id="cd02855">
    <property type="entry name" value="E_set_GBE_prok_N"/>
    <property type="match status" value="1"/>
</dbReference>
<evidence type="ECO:0000313" key="11">
    <source>
        <dbReference type="Proteomes" id="UP000826793"/>
    </source>
</evidence>
<dbReference type="SMART" id="SM00642">
    <property type="entry name" value="Aamy"/>
    <property type="match status" value="1"/>
</dbReference>
<keyword evidence="6" id="KW-0119">Carbohydrate metabolism</keyword>
<feature type="active site" description="Nucleophile" evidence="8">
    <location>
        <position position="295"/>
    </location>
</feature>
<evidence type="ECO:0000256" key="3">
    <source>
        <dbReference type="ARBA" id="ARBA00022600"/>
    </source>
</evidence>
<dbReference type="NCBIfam" id="TIGR01515">
    <property type="entry name" value="branching_enzym"/>
    <property type="match status" value="1"/>
</dbReference>
<protein>
    <recommendedName>
        <fullName evidence="7">1,4-alpha-glucan branching enzyme</fullName>
        <ecNumber evidence="7">2.4.1.18</ecNumber>
    </recommendedName>
</protein>
<reference evidence="10" key="1">
    <citation type="journal article" date="2021" name="PeerJ">
        <title>Extensive microbial diversity within the chicken gut microbiome revealed by metagenomics and culture.</title>
        <authorList>
            <person name="Gilroy R."/>
            <person name="Ravi A."/>
            <person name="Getino M."/>
            <person name="Pursley I."/>
            <person name="Horton D.L."/>
            <person name="Alikhan N.F."/>
            <person name="Baker D."/>
            <person name="Gharbi K."/>
            <person name="Hall N."/>
            <person name="Watson M."/>
            <person name="Adriaenssens E.M."/>
            <person name="Foster-Nyarko E."/>
            <person name="Jarju S."/>
            <person name="Secka A."/>
            <person name="Antonio M."/>
            <person name="Oren A."/>
            <person name="Chaudhuri R.R."/>
            <person name="La Ragione R."/>
            <person name="Hildebrand F."/>
            <person name="Pallen M.J."/>
        </authorList>
    </citation>
    <scope>NUCLEOTIDE SEQUENCE</scope>
    <source>
        <strain evidence="10">CHK185-1770</strain>
    </source>
</reference>
<sequence>MDVYSFYTGTCFEAHRFLGGHWQGTGAVFRTFAPSAAGVSLLAEWDGWQDRPMNRVLDGNFWELSSENAVPGQRYKFRIWKLDGSFTDHCDPYGFFMEKRPHTASILCGPEQRHLFQDQAWMRSRTTCLTRPLHIYEVHAGSWKKPGSQADDWYDWEQLGDRLIPYVQELGCNYVEFLPLSEHPSDESWGYQNTGFFSPTSRYGTPRQLKQFIDRCHQAGIGVLLDFVPAHFAVDDYALWQYDGTPLYEYPHSDVGVSEWGSCNFMHSRGEVRSFLQSAAHYWLEEFHFDGLRLDAVSRLLYWQGDPARGENQNGIRFLQGLTQGLKALHPTALLAAEDSTIRPGTTRPVAEGGLGFDYKWDLGWMHDSLGFFQSPPEERAETYDRLSHSLTYFYEERYLLPLSHDEVVHGKATVAQKMYGDYEGKFPQARALYLWMMAHPGKKLNFMGFEIAQLREWEEKRQQDWDLRKFPIHDGFFRFVQTLNQVYLRSPALWKEDYQPQGFRWLFCQKNPHCLYAWERQGGGQRIVALLCLGGQGPATLSLPLPQAQRLTLLLATDELPFGGDRPWKERVLEPGPSLEFSFTLEPQSGQLWLVEETAL</sequence>
<dbReference type="Pfam" id="PF00128">
    <property type="entry name" value="Alpha-amylase"/>
    <property type="match status" value="1"/>
</dbReference>
<dbReference type="InterPro" id="IPR044143">
    <property type="entry name" value="GlgB_N_E_set_prok"/>
</dbReference>
<evidence type="ECO:0000256" key="5">
    <source>
        <dbReference type="ARBA" id="ARBA00023056"/>
    </source>
</evidence>
<dbReference type="InterPro" id="IPR017853">
    <property type="entry name" value="GH"/>
</dbReference>
<dbReference type="GO" id="GO:0004553">
    <property type="term" value="F:hydrolase activity, hydrolyzing O-glycosyl compounds"/>
    <property type="evidence" value="ECO:0007669"/>
    <property type="project" value="InterPro"/>
</dbReference>
<organism evidence="10 11">
    <name type="scientific">Candidatus Acutalibacter pullicola</name>
    <dbReference type="NCBI Taxonomy" id="2838417"/>
    <lineage>
        <taxon>Bacteria</taxon>
        <taxon>Bacillati</taxon>
        <taxon>Bacillota</taxon>
        <taxon>Clostridia</taxon>
        <taxon>Eubacteriales</taxon>
        <taxon>Acutalibacteraceae</taxon>
        <taxon>Acutalibacter</taxon>
    </lineage>
</organism>
<dbReference type="Gene3D" id="2.60.40.1180">
    <property type="entry name" value="Golgi alpha-mannosidase II"/>
    <property type="match status" value="1"/>
</dbReference>
<gene>
    <name evidence="10" type="primary">glgB</name>
    <name evidence="10" type="ORF">H9710_00540</name>
</gene>
<dbReference type="GO" id="GO:0005978">
    <property type="term" value="P:glycogen biosynthetic process"/>
    <property type="evidence" value="ECO:0007669"/>
    <property type="project" value="UniProtKB-UniRule"/>
</dbReference>
<feature type="domain" description="Glycosyl hydrolase family 13 catalytic" evidence="9">
    <location>
        <begin position="134"/>
        <end position="490"/>
    </location>
</feature>
<comment type="function">
    <text evidence="1">Catalyzes the formation of the alpha-1,6-glucosidic linkages in glycogen by scission of a 1,4-alpha-linked oligosaccharide from growing alpha-1,4-glucan chains and the subsequent attachment of the oligosaccharide to the alpha-1,6 position.</text>
</comment>
<dbReference type="Gene3D" id="3.20.20.80">
    <property type="entry name" value="Glycosidases"/>
    <property type="match status" value="1"/>
</dbReference>
<dbReference type="PIRSF" id="PIRSF000463">
    <property type="entry name" value="GlgB"/>
    <property type="match status" value="1"/>
</dbReference>
<dbReference type="CDD" id="cd11322">
    <property type="entry name" value="AmyAc_Glg_BE"/>
    <property type="match status" value="1"/>
</dbReference>
<comment type="caution">
    <text evidence="10">The sequence shown here is derived from an EMBL/GenBank/DDBJ whole genome shotgun (WGS) entry which is preliminary data.</text>
</comment>
<feature type="active site" description="Proton donor" evidence="8">
    <location>
        <position position="338"/>
    </location>
</feature>
<dbReference type="SUPFAM" id="SSF51445">
    <property type="entry name" value="(Trans)glycosidases"/>
    <property type="match status" value="1"/>
</dbReference>
<dbReference type="InterPro" id="IPR014756">
    <property type="entry name" value="Ig_E-set"/>
</dbReference>
<dbReference type="PANTHER" id="PTHR43651:SF3">
    <property type="entry name" value="1,4-ALPHA-GLUCAN-BRANCHING ENZYME"/>
    <property type="match status" value="1"/>
</dbReference>
<dbReference type="Pfam" id="PF02922">
    <property type="entry name" value="CBM_48"/>
    <property type="match status" value="1"/>
</dbReference>
<dbReference type="EC" id="2.4.1.18" evidence="7"/>
<evidence type="ECO:0000256" key="6">
    <source>
        <dbReference type="ARBA" id="ARBA00023277"/>
    </source>
</evidence>
<dbReference type="InterPro" id="IPR006047">
    <property type="entry name" value="GH13_cat_dom"/>
</dbReference>
<evidence type="ECO:0000256" key="1">
    <source>
        <dbReference type="ARBA" id="ARBA00002953"/>
    </source>
</evidence>
<dbReference type="InterPro" id="IPR013783">
    <property type="entry name" value="Ig-like_fold"/>
</dbReference>
<evidence type="ECO:0000313" key="10">
    <source>
        <dbReference type="EMBL" id="HJB97052.1"/>
    </source>
</evidence>
<reference evidence="10" key="2">
    <citation type="submission" date="2021-04" db="EMBL/GenBank/DDBJ databases">
        <authorList>
            <person name="Gilroy R."/>
        </authorList>
    </citation>
    <scope>NUCLEOTIDE SEQUENCE</scope>
    <source>
        <strain evidence="10">CHK185-1770</strain>
    </source>
</reference>
<keyword evidence="4" id="KW-0808">Transferase</keyword>
<dbReference type="AlphaFoldDB" id="A0A9D2SF70"/>
<dbReference type="Gene3D" id="2.60.40.10">
    <property type="entry name" value="Immunoglobulins"/>
    <property type="match status" value="1"/>
</dbReference>
<keyword evidence="3" id="KW-0321">Glycogen metabolism</keyword>
<dbReference type="InterPro" id="IPR004193">
    <property type="entry name" value="Glyco_hydro_13_N"/>
</dbReference>
<proteinExistence type="predicted"/>
<dbReference type="PANTHER" id="PTHR43651">
    <property type="entry name" value="1,4-ALPHA-GLUCAN-BRANCHING ENZYME"/>
    <property type="match status" value="1"/>
</dbReference>
<dbReference type="Proteomes" id="UP000826793">
    <property type="component" value="Unassembled WGS sequence"/>
</dbReference>
<dbReference type="InterPro" id="IPR006407">
    <property type="entry name" value="GlgB"/>
</dbReference>
<dbReference type="GO" id="GO:0003844">
    <property type="term" value="F:1,4-alpha-glucan branching enzyme activity"/>
    <property type="evidence" value="ECO:0007669"/>
    <property type="project" value="UniProtKB-UniRule"/>
</dbReference>
<evidence type="ECO:0000256" key="8">
    <source>
        <dbReference type="PIRSR" id="PIRSR000463-1"/>
    </source>
</evidence>
<dbReference type="InterPro" id="IPR037439">
    <property type="entry name" value="Branching_enzy"/>
</dbReference>